<dbReference type="Proteomes" id="UP000287605">
    <property type="component" value="Unassembled WGS sequence"/>
</dbReference>
<evidence type="ECO:0000256" key="1">
    <source>
        <dbReference type="SAM" id="MobiDB-lite"/>
    </source>
</evidence>
<proteinExistence type="predicted"/>
<protein>
    <submittedName>
        <fullName evidence="2">Uncharacterized protein</fullName>
    </submittedName>
</protein>
<dbReference type="EMBL" id="NGKA01000016">
    <property type="protein sequence ID" value="RSU10140.1"/>
    <property type="molecule type" value="Genomic_DNA"/>
</dbReference>
<name>A0A430APQ3_9ENTE</name>
<accession>A0A430APQ3</accession>
<evidence type="ECO:0000313" key="2">
    <source>
        <dbReference type="EMBL" id="RSU10140.1"/>
    </source>
</evidence>
<comment type="caution">
    <text evidence="2">The sequence shown here is derived from an EMBL/GenBank/DDBJ whole genome shotgun (WGS) entry which is preliminary data.</text>
</comment>
<dbReference type="OrthoDB" id="2186519at2"/>
<feature type="region of interest" description="Disordered" evidence="1">
    <location>
        <begin position="152"/>
        <end position="172"/>
    </location>
</feature>
<organism evidence="2 3">
    <name type="scientific">Vagococcus elongatus</name>
    <dbReference type="NCBI Taxonomy" id="180344"/>
    <lineage>
        <taxon>Bacteria</taxon>
        <taxon>Bacillati</taxon>
        <taxon>Bacillota</taxon>
        <taxon>Bacilli</taxon>
        <taxon>Lactobacillales</taxon>
        <taxon>Enterococcaceae</taxon>
        <taxon>Vagococcus</taxon>
    </lineage>
</organism>
<gene>
    <name evidence="2" type="ORF">CBF29_10150</name>
</gene>
<dbReference type="AlphaFoldDB" id="A0A430APQ3"/>
<keyword evidence="3" id="KW-1185">Reference proteome</keyword>
<dbReference type="PROSITE" id="PS51257">
    <property type="entry name" value="PROKAR_LIPOPROTEIN"/>
    <property type="match status" value="1"/>
</dbReference>
<sequence length="172" mass="19312">MFKKSFVLITSCLLLFISGCGSKDKDIKKEAKESTVESTEKKPELTLEDILNEYTNLIVEVASNLVEEYNAEYPSVENGIEGLEELSNRKIDDLAIISNDGINKMATLVHESESIRYEEYEEWAGKLTEVYTIEAQKITDAYWLSVNNLTSVPPVETDDAQPPVDNVVEEAP</sequence>
<evidence type="ECO:0000313" key="3">
    <source>
        <dbReference type="Proteomes" id="UP000287605"/>
    </source>
</evidence>
<reference evidence="2 3" key="1">
    <citation type="submission" date="2017-05" db="EMBL/GenBank/DDBJ databases">
        <title>Vagococcus spp. assemblies.</title>
        <authorList>
            <person name="Gulvik C.A."/>
        </authorList>
    </citation>
    <scope>NUCLEOTIDE SEQUENCE [LARGE SCALE GENOMIC DNA]</scope>
    <source>
        <strain evidence="2 3">CCUG 51432</strain>
    </source>
</reference>
<dbReference type="RefSeq" id="WP_126809614.1">
    <property type="nucleotide sequence ID" value="NZ_NGKA01000016.1"/>
</dbReference>